<evidence type="ECO:0000313" key="7">
    <source>
        <dbReference type="Proteomes" id="UP000266841"/>
    </source>
</evidence>
<dbReference type="PROSITE" id="PS00125">
    <property type="entry name" value="SER_THR_PHOSPHATASE"/>
    <property type="match status" value="1"/>
</dbReference>
<evidence type="ECO:0000313" key="6">
    <source>
        <dbReference type="EMBL" id="EJK57681.1"/>
    </source>
</evidence>
<name>K0S9V6_THAOC</name>
<dbReference type="EC" id="3.1.3.16" evidence="4"/>
<evidence type="ECO:0000256" key="3">
    <source>
        <dbReference type="ARBA" id="ARBA00023211"/>
    </source>
</evidence>
<dbReference type="GO" id="GO:0004722">
    <property type="term" value="F:protein serine/threonine phosphatase activity"/>
    <property type="evidence" value="ECO:0007669"/>
    <property type="project" value="UniProtKB-EC"/>
</dbReference>
<dbReference type="SUPFAM" id="SSF56300">
    <property type="entry name" value="Metallo-dependent phosphatases"/>
    <property type="match status" value="1"/>
</dbReference>
<comment type="catalytic activity">
    <reaction evidence="4">
        <text>O-phospho-L-threonyl-[protein] + H2O = L-threonyl-[protein] + phosphate</text>
        <dbReference type="Rhea" id="RHEA:47004"/>
        <dbReference type="Rhea" id="RHEA-COMP:11060"/>
        <dbReference type="Rhea" id="RHEA-COMP:11605"/>
        <dbReference type="ChEBI" id="CHEBI:15377"/>
        <dbReference type="ChEBI" id="CHEBI:30013"/>
        <dbReference type="ChEBI" id="CHEBI:43474"/>
        <dbReference type="ChEBI" id="CHEBI:61977"/>
        <dbReference type="EC" id="3.1.3.16"/>
    </reaction>
</comment>
<dbReference type="GO" id="GO:0046872">
    <property type="term" value="F:metal ion binding"/>
    <property type="evidence" value="ECO:0007669"/>
    <property type="project" value="UniProtKB-KW"/>
</dbReference>
<feature type="non-terminal residue" evidence="6">
    <location>
        <position position="687"/>
    </location>
</feature>
<evidence type="ECO:0000256" key="2">
    <source>
        <dbReference type="ARBA" id="ARBA00022801"/>
    </source>
</evidence>
<evidence type="ECO:0000256" key="4">
    <source>
        <dbReference type="RuleBase" id="RU004273"/>
    </source>
</evidence>
<dbReference type="Pfam" id="PF00149">
    <property type="entry name" value="Metallophos"/>
    <property type="match status" value="1"/>
</dbReference>
<dbReference type="Proteomes" id="UP000266841">
    <property type="component" value="Unassembled WGS sequence"/>
</dbReference>
<keyword evidence="3" id="KW-0464">Manganese</keyword>
<comment type="similarity">
    <text evidence="4">Belongs to the PPP phosphatase family.</text>
</comment>
<dbReference type="EMBL" id="AGNL01027351">
    <property type="protein sequence ID" value="EJK57681.1"/>
    <property type="molecule type" value="Genomic_DNA"/>
</dbReference>
<feature type="domain" description="Serine/threonine specific protein phosphatases" evidence="5">
    <location>
        <begin position="674"/>
        <end position="679"/>
    </location>
</feature>
<keyword evidence="1" id="KW-0479">Metal-binding</keyword>
<accession>K0S9V6</accession>
<gene>
    <name evidence="6" type="ORF">THAOC_22245</name>
</gene>
<keyword evidence="2 4" id="KW-0378">Hydrolase</keyword>
<reference evidence="6 7" key="1">
    <citation type="journal article" date="2012" name="Genome Biol.">
        <title>Genome and low-iron response of an oceanic diatom adapted to chronic iron limitation.</title>
        <authorList>
            <person name="Lommer M."/>
            <person name="Specht M."/>
            <person name="Roy A.S."/>
            <person name="Kraemer L."/>
            <person name="Andreson R."/>
            <person name="Gutowska M.A."/>
            <person name="Wolf J."/>
            <person name="Bergner S.V."/>
            <person name="Schilhabel M.B."/>
            <person name="Klostermeier U.C."/>
            <person name="Beiko R.G."/>
            <person name="Rosenstiel P."/>
            <person name="Hippler M."/>
            <person name="Laroche J."/>
        </authorList>
    </citation>
    <scope>NUCLEOTIDE SEQUENCE [LARGE SCALE GENOMIC DNA]</scope>
    <source>
        <strain evidence="6 7">CCMP1005</strain>
    </source>
</reference>
<dbReference type="PRINTS" id="PR00114">
    <property type="entry name" value="STPHPHTASE"/>
</dbReference>
<evidence type="ECO:0000256" key="1">
    <source>
        <dbReference type="ARBA" id="ARBA00022723"/>
    </source>
</evidence>
<protein>
    <recommendedName>
        <fullName evidence="4">Serine/threonine-protein phosphatase</fullName>
        <ecNumber evidence="4">3.1.3.16</ecNumber>
    </recommendedName>
</protein>
<proteinExistence type="inferred from homology"/>
<dbReference type="Gene3D" id="3.60.21.10">
    <property type="match status" value="1"/>
</dbReference>
<evidence type="ECO:0000259" key="5">
    <source>
        <dbReference type="PROSITE" id="PS00125"/>
    </source>
</evidence>
<dbReference type="PANTHER" id="PTHR45619">
    <property type="entry name" value="SERINE/THREONINE-PROTEIN PHOSPHATASE PP2A-RELATED"/>
    <property type="match status" value="1"/>
</dbReference>
<dbReference type="InterPro" id="IPR047129">
    <property type="entry name" value="PPA2-like"/>
</dbReference>
<dbReference type="AlphaFoldDB" id="K0S9V6"/>
<dbReference type="SMART" id="SM00156">
    <property type="entry name" value="PP2Ac"/>
    <property type="match status" value="1"/>
</dbReference>
<organism evidence="6 7">
    <name type="scientific">Thalassiosira oceanica</name>
    <name type="common">Marine diatom</name>
    <dbReference type="NCBI Taxonomy" id="159749"/>
    <lineage>
        <taxon>Eukaryota</taxon>
        <taxon>Sar</taxon>
        <taxon>Stramenopiles</taxon>
        <taxon>Ochrophyta</taxon>
        <taxon>Bacillariophyta</taxon>
        <taxon>Coscinodiscophyceae</taxon>
        <taxon>Thalassiosirophycidae</taxon>
        <taxon>Thalassiosirales</taxon>
        <taxon>Thalassiosiraceae</taxon>
        <taxon>Thalassiosira</taxon>
    </lineage>
</organism>
<comment type="caution">
    <text evidence="6">The sequence shown here is derived from an EMBL/GenBank/DDBJ whole genome shotgun (WGS) entry which is preliminary data.</text>
</comment>
<dbReference type="InterPro" id="IPR029052">
    <property type="entry name" value="Metallo-depent_PP-like"/>
</dbReference>
<dbReference type="eggNOG" id="KOG0371">
    <property type="taxonomic scope" value="Eukaryota"/>
</dbReference>
<dbReference type="InterPro" id="IPR004843">
    <property type="entry name" value="Calcineurin-like_PHP"/>
</dbReference>
<sequence length="687" mass="76096">MRQELPSYYDEDFDFRGDANIDIVFNSLPDRHAASVSEQRGDCLKNVETQTDDVENSMEQLIEVSAPAWVGSAPLTYILQCEAVLRVSKLAHYRIGSFPVTRNPAPSSFLRAQAFLRAQVHTRTQIRTLLSNGLPRSCFSPFDTPPPGRRYSSGPPSPPGTYLGLIYPCPDLAGVRPPQRFCSAPSPRRRLREDVLSPPTAASRSSWRWTRSPPSGSFVAFTVAFSFCPARSIALTSSSATRPLSLKTDVSSLESPSAFASRRRFNSSWSDSTRVSDLAARLASMRWTEVRSVSCPATSERSESASDCIRFSFDADDWSCASTSLIFDAACWGRRRVQRTSSRQAHGTGRAGGLSRDDLGLLLPLLPQAGHLFPEPGRLDGGGILLDPTLQLGSFEDMAWCSLSSRSFWACIPTTSSNVTMSPASATRGNTQTERFCVLVARPLALILVACRRAAGDADRRRVPGPGRGLFLEHRRHRPGRRHSLSLGSLKRRTGLRSLIYRSSGPYVDREATIRRDYAVNTEPTDIMAVTAPAAPPSLHQQSSATQPSLAQPNYTDLDQYLEKLEQGTPLSEKEVQHLCDKARETLTLEANVQPVSAPVTVCGDIHGQWHDLIELYRIGGSAPAFHEFVIFALSRLLTRYETLDYVDRGYYSVETVSLLVCLKVRYPERVHILRGNHESRQITQVY</sequence>
<dbReference type="OrthoDB" id="1930084at2759"/>
<dbReference type="InterPro" id="IPR006186">
    <property type="entry name" value="Ser/Thr-sp_prot-phosphatase"/>
</dbReference>
<keyword evidence="7" id="KW-1185">Reference proteome</keyword>